<feature type="non-terminal residue" evidence="3">
    <location>
        <position position="125"/>
    </location>
</feature>
<keyword evidence="3" id="KW-0012">Acyltransferase</keyword>
<feature type="region of interest" description="Disordered" evidence="1">
    <location>
        <begin position="105"/>
        <end position="125"/>
    </location>
</feature>
<proteinExistence type="predicted"/>
<evidence type="ECO:0000313" key="4">
    <source>
        <dbReference type="Proteomes" id="UP001597337"/>
    </source>
</evidence>
<dbReference type="GO" id="GO:0016746">
    <property type="term" value="F:acyltransferase activity"/>
    <property type="evidence" value="ECO:0007669"/>
    <property type="project" value="UniProtKB-KW"/>
</dbReference>
<organism evidence="3 4">
    <name type="scientific">Thiorhodococcus fuscus</name>
    <dbReference type="NCBI Taxonomy" id="527200"/>
    <lineage>
        <taxon>Bacteria</taxon>
        <taxon>Pseudomonadati</taxon>
        <taxon>Pseudomonadota</taxon>
        <taxon>Gammaproteobacteria</taxon>
        <taxon>Chromatiales</taxon>
        <taxon>Chromatiaceae</taxon>
        <taxon>Thiorhodococcus</taxon>
    </lineage>
</organism>
<keyword evidence="4" id="KW-1185">Reference proteome</keyword>
<evidence type="ECO:0000256" key="1">
    <source>
        <dbReference type="SAM" id="MobiDB-lite"/>
    </source>
</evidence>
<evidence type="ECO:0000313" key="3">
    <source>
        <dbReference type="EMBL" id="MFD2113905.1"/>
    </source>
</evidence>
<protein>
    <submittedName>
        <fullName evidence="3">GNAT family N-acetyltransferase</fullName>
        <ecNumber evidence="3">2.3.1.-</ecNumber>
    </submittedName>
</protein>
<dbReference type="Gene3D" id="3.40.630.30">
    <property type="match status" value="1"/>
</dbReference>
<dbReference type="InterPro" id="IPR016181">
    <property type="entry name" value="Acyl_CoA_acyltransferase"/>
</dbReference>
<dbReference type="EMBL" id="JBHUHX010000060">
    <property type="protein sequence ID" value="MFD2113905.1"/>
    <property type="molecule type" value="Genomic_DNA"/>
</dbReference>
<comment type="caution">
    <text evidence="3">The sequence shown here is derived from an EMBL/GenBank/DDBJ whole genome shotgun (WGS) entry which is preliminary data.</text>
</comment>
<dbReference type="CDD" id="cd04301">
    <property type="entry name" value="NAT_SF"/>
    <property type="match status" value="1"/>
</dbReference>
<sequence>MNAKIENLNQDDLVECAELYADAFKEPPWEETWSTEDAFERLNNFLACPNTIALKRVENNRILGFLIGETQQWNDSRLFYLKEICVNGKNQRKGVGKSLIRNLTQQPPAKAGGLKLRTESPDTGR</sequence>
<dbReference type="Proteomes" id="UP001597337">
    <property type="component" value="Unassembled WGS sequence"/>
</dbReference>
<evidence type="ECO:0000259" key="2">
    <source>
        <dbReference type="Pfam" id="PF00583"/>
    </source>
</evidence>
<dbReference type="EC" id="2.3.1.-" evidence="3"/>
<feature type="domain" description="N-acetyltransferase" evidence="2">
    <location>
        <begin position="26"/>
        <end position="110"/>
    </location>
</feature>
<name>A0ABW4YDX9_9GAMM</name>
<dbReference type="SUPFAM" id="SSF55729">
    <property type="entry name" value="Acyl-CoA N-acyltransferases (Nat)"/>
    <property type="match status" value="1"/>
</dbReference>
<keyword evidence="3" id="KW-0808">Transferase</keyword>
<gene>
    <name evidence="3" type="ORF">ACFSJC_18815</name>
</gene>
<accession>A0ABW4YDX9</accession>
<dbReference type="InterPro" id="IPR000182">
    <property type="entry name" value="GNAT_dom"/>
</dbReference>
<dbReference type="Pfam" id="PF00583">
    <property type="entry name" value="Acetyltransf_1"/>
    <property type="match status" value="1"/>
</dbReference>
<feature type="compositionally biased region" description="Basic and acidic residues" evidence="1">
    <location>
        <begin position="116"/>
        <end position="125"/>
    </location>
</feature>
<dbReference type="RefSeq" id="WP_386028739.1">
    <property type="nucleotide sequence ID" value="NZ_JBHUHX010000060.1"/>
</dbReference>
<reference evidence="4" key="1">
    <citation type="journal article" date="2019" name="Int. J. Syst. Evol. Microbiol.">
        <title>The Global Catalogue of Microorganisms (GCM) 10K type strain sequencing project: providing services to taxonomists for standard genome sequencing and annotation.</title>
        <authorList>
            <consortium name="The Broad Institute Genomics Platform"/>
            <consortium name="The Broad Institute Genome Sequencing Center for Infectious Disease"/>
            <person name="Wu L."/>
            <person name="Ma J."/>
        </authorList>
    </citation>
    <scope>NUCLEOTIDE SEQUENCE [LARGE SCALE GENOMIC DNA]</scope>
    <source>
        <strain evidence="4">KACC 12597</strain>
    </source>
</reference>